<reference evidence="1" key="1">
    <citation type="submission" date="2023-10" db="EMBL/GenBank/DDBJ databases">
        <authorList>
            <person name="Rodriguez Cubillos JULIANA M."/>
            <person name="De Vega J."/>
        </authorList>
    </citation>
    <scope>NUCLEOTIDE SEQUENCE</scope>
</reference>
<evidence type="ECO:0000313" key="1">
    <source>
        <dbReference type="EMBL" id="CAJ2638214.1"/>
    </source>
</evidence>
<gene>
    <name evidence="1" type="ORF">MILVUS5_LOCUS8451</name>
</gene>
<dbReference type="EMBL" id="CASHSV030000013">
    <property type="protein sequence ID" value="CAJ2638214.1"/>
    <property type="molecule type" value="Genomic_DNA"/>
</dbReference>
<sequence length="307" mass="34116">MQRTGPQELQFDPEIEKTARAIRKATREAQALRGTALLRDTPDCQGRTAATMEEEQVPPVPQPPRRTLGDYGRRDNDALANQGFQPANPVSFDIKNTVLSALKENPYSGSEAQCPNLHLSHFYEACDYTDPPGNRDETEARELVESMAQNEYRATNDRGAKKKGGVLELDTQSALLAQQKLMTSQMEAMMKLLSNPQVQSPPIAMKSSQATSNKNHEASIKNLEVQMGQLSRQFSMLQNQGGFGGNTHDNPKNETCNGITLRSREIPERPAVEKPLKKKDLKDFHYAGGVAHHAPRDGAHREPRFSL</sequence>
<proteinExistence type="predicted"/>
<dbReference type="Proteomes" id="UP001177021">
    <property type="component" value="Unassembled WGS sequence"/>
</dbReference>
<organism evidence="1 2">
    <name type="scientific">Trifolium pratense</name>
    <name type="common">Red clover</name>
    <dbReference type="NCBI Taxonomy" id="57577"/>
    <lineage>
        <taxon>Eukaryota</taxon>
        <taxon>Viridiplantae</taxon>
        <taxon>Streptophyta</taxon>
        <taxon>Embryophyta</taxon>
        <taxon>Tracheophyta</taxon>
        <taxon>Spermatophyta</taxon>
        <taxon>Magnoliopsida</taxon>
        <taxon>eudicotyledons</taxon>
        <taxon>Gunneridae</taxon>
        <taxon>Pentapetalae</taxon>
        <taxon>rosids</taxon>
        <taxon>fabids</taxon>
        <taxon>Fabales</taxon>
        <taxon>Fabaceae</taxon>
        <taxon>Papilionoideae</taxon>
        <taxon>50 kb inversion clade</taxon>
        <taxon>NPAAA clade</taxon>
        <taxon>Hologalegina</taxon>
        <taxon>IRL clade</taxon>
        <taxon>Trifolieae</taxon>
        <taxon>Trifolium</taxon>
    </lineage>
</organism>
<comment type="caution">
    <text evidence="1">The sequence shown here is derived from an EMBL/GenBank/DDBJ whole genome shotgun (WGS) entry which is preliminary data.</text>
</comment>
<accession>A0ACB0J2J9</accession>
<name>A0ACB0J2J9_TRIPR</name>
<keyword evidence="2" id="KW-1185">Reference proteome</keyword>
<evidence type="ECO:0000313" key="2">
    <source>
        <dbReference type="Proteomes" id="UP001177021"/>
    </source>
</evidence>
<protein>
    <submittedName>
        <fullName evidence="1">Uncharacterized protein</fullName>
    </submittedName>
</protein>